<comment type="subunit">
    <text evidence="8">Efficient DNA binding requires dimerization with another bHLH protein. Binds DNA as a homodimer or a heterodimer with MAX.</text>
</comment>
<dbReference type="PANTHER" id="PTHR11969:SF99">
    <property type="entry name" value="MAX-BINDING PROTEIN MNT"/>
    <property type="match status" value="1"/>
</dbReference>
<reference evidence="15" key="1">
    <citation type="submission" date="2025-08" db="UniProtKB">
        <authorList>
            <consortium name="RefSeq"/>
        </authorList>
    </citation>
    <scope>IDENTIFICATION</scope>
</reference>
<feature type="region of interest" description="Disordered" evidence="12">
    <location>
        <begin position="162"/>
        <end position="183"/>
    </location>
</feature>
<evidence type="ECO:0000313" key="14">
    <source>
        <dbReference type="Proteomes" id="UP000515159"/>
    </source>
</evidence>
<dbReference type="InterPro" id="IPR036638">
    <property type="entry name" value="HLH_DNA-bd_sf"/>
</dbReference>
<dbReference type="CDD" id="cd11402">
    <property type="entry name" value="bHLHzip_Mnt"/>
    <property type="match status" value="1"/>
</dbReference>
<dbReference type="Pfam" id="PF00010">
    <property type="entry name" value="HLH"/>
    <property type="match status" value="1"/>
</dbReference>
<evidence type="ECO:0000256" key="5">
    <source>
        <dbReference type="ARBA" id="ARBA00023163"/>
    </source>
</evidence>
<evidence type="ECO:0000256" key="10">
    <source>
        <dbReference type="ARBA" id="ARBA00083368"/>
    </source>
</evidence>
<comment type="subcellular location">
    <subcellularLocation>
        <location evidence="1">Nucleus</location>
    </subcellularLocation>
</comment>
<dbReference type="PANTHER" id="PTHR11969">
    <property type="entry name" value="MAX DIMERIZATION, MAD"/>
    <property type="match status" value="1"/>
</dbReference>
<evidence type="ECO:0000256" key="2">
    <source>
        <dbReference type="ARBA" id="ARBA00022491"/>
    </source>
</evidence>
<dbReference type="RefSeq" id="XP_033778393.1">
    <property type="nucleotide sequence ID" value="XM_033922502.1"/>
</dbReference>
<gene>
    <name evidence="15" type="primary">MNT</name>
</gene>
<keyword evidence="2" id="KW-0678">Repressor</keyword>
<dbReference type="GeneID" id="117349272"/>
<feature type="compositionally biased region" description="Polar residues" evidence="12">
    <location>
        <begin position="325"/>
        <end position="338"/>
    </location>
</feature>
<sequence length="545" mass="59470">MSLETLLEAAMFLEWQAQQQQKAREENEKLHLEREDEEKKMIVSIEDLREEIPAVPVSPPAPPPPPPPLSAPMTVIPLPVVSSSPQHVTQATLSPPLLQRHPPMVGSSCMGKDVLVAPVIQRPSGPVSSDLKVTTPPSGSPKQLQQYPAPLLAISQHHVVQPIQPQPQPPQPPPPPPLPQAPAQQLSALRLTAAEEAKPSEQKRRPGGRAHLKECFETLKRNIPNVDDKKTSNLSVLRSALRYIQTLKRKEKEFEHEMERLAREKIAMQQRLADLKNELSQWMDILEIDRIVRQTVQPEDDQASTSTASEGEDNVDEDMEDDRPSNSLPKPSQRQQTELLKVVSPSGAALHPAILPQHIQQKLVPPHAQPPIPAQALVPPQAIVPAQTHLVAASTVQSTVIAHTATTHASVIQTVNHVIQGPQGKHMGHITPSTSSPVQLTTAAQPIGHITVHPATINHMTHLGQQLPIYPQPVAVSQPMVNHITHTISHQQVNGTASLGQQAVMTKPAVGTQVVHHQQLVGQTVLNPVTMVTMPSFPVSTLKLA</sequence>
<feature type="coiled-coil region" evidence="11">
    <location>
        <begin position="244"/>
        <end position="285"/>
    </location>
</feature>
<evidence type="ECO:0000313" key="15">
    <source>
        <dbReference type="RefSeq" id="XP_033778393.1"/>
    </source>
</evidence>
<evidence type="ECO:0000256" key="12">
    <source>
        <dbReference type="SAM" id="MobiDB-lite"/>
    </source>
</evidence>
<comment type="function">
    <text evidence="7">Binds DNA as a heterodimer with MAX and represses transcription. Binds to the canonical E box sequence 5'-CACGTG-3' and, with higher affinity, to 5'-CACGCG-3'.</text>
</comment>
<feature type="region of interest" description="Disordered" evidence="12">
    <location>
        <begin position="296"/>
        <end position="338"/>
    </location>
</feature>
<dbReference type="CTD" id="4335"/>
<dbReference type="AlphaFoldDB" id="A0A6P8PUF3"/>
<keyword evidence="11" id="KW-0175">Coiled coil</keyword>
<dbReference type="GO" id="GO:0000981">
    <property type="term" value="F:DNA-binding transcription factor activity, RNA polymerase II-specific"/>
    <property type="evidence" value="ECO:0007669"/>
    <property type="project" value="TreeGrafter"/>
</dbReference>
<keyword evidence="14" id="KW-1185">Reference proteome</keyword>
<evidence type="ECO:0000256" key="7">
    <source>
        <dbReference type="ARBA" id="ARBA00057176"/>
    </source>
</evidence>
<keyword evidence="6" id="KW-0539">Nucleus</keyword>
<dbReference type="PROSITE" id="PS50888">
    <property type="entry name" value="BHLH"/>
    <property type="match status" value="1"/>
</dbReference>
<protein>
    <recommendedName>
        <fullName evidence="9">Max-binding protein MNT</fullName>
    </recommendedName>
    <alternativeName>
        <fullName evidence="10">Myc antagonist MNT</fullName>
    </alternativeName>
</protein>
<evidence type="ECO:0000256" key="4">
    <source>
        <dbReference type="ARBA" id="ARBA00023125"/>
    </source>
</evidence>
<dbReference type="Gene3D" id="4.10.280.10">
    <property type="entry name" value="Helix-loop-helix DNA-binding domain"/>
    <property type="match status" value="1"/>
</dbReference>
<dbReference type="SMART" id="SM00353">
    <property type="entry name" value="HLH"/>
    <property type="match status" value="1"/>
</dbReference>
<dbReference type="FunFam" id="4.10.280.10:FF:000034">
    <property type="entry name" value="MAX network transcriptional repressor"/>
    <property type="match status" value="1"/>
</dbReference>
<evidence type="ECO:0000256" key="9">
    <source>
        <dbReference type="ARBA" id="ARBA00070444"/>
    </source>
</evidence>
<proteinExistence type="predicted"/>
<evidence type="ECO:0000256" key="8">
    <source>
        <dbReference type="ARBA" id="ARBA00062701"/>
    </source>
</evidence>
<name>A0A6P8PUF3_GEOSA</name>
<accession>A0A6P8PUF3</accession>
<dbReference type="InterPro" id="IPR011598">
    <property type="entry name" value="bHLH_dom"/>
</dbReference>
<keyword evidence="5" id="KW-0804">Transcription</keyword>
<evidence type="ECO:0000256" key="6">
    <source>
        <dbReference type="ARBA" id="ARBA00023242"/>
    </source>
</evidence>
<keyword evidence="3" id="KW-0805">Transcription regulation</keyword>
<dbReference type="Proteomes" id="UP000515159">
    <property type="component" value="Chromosome 15"/>
</dbReference>
<organism evidence="14 15">
    <name type="scientific">Geotrypetes seraphini</name>
    <name type="common">Gaboon caecilian</name>
    <name type="synonym">Caecilia seraphini</name>
    <dbReference type="NCBI Taxonomy" id="260995"/>
    <lineage>
        <taxon>Eukaryota</taxon>
        <taxon>Metazoa</taxon>
        <taxon>Chordata</taxon>
        <taxon>Craniata</taxon>
        <taxon>Vertebrata</taxon>
        <taxon>Euteleostomi</taxon>
        <taxon>Amphibia</taxon>
        <taxon>Gymnophiona</taxon>
        <taxon>Geotrypetes</taxon>
    </lineage>
</organism>
<feature type="region of interest" description="Disordered" evidence="12">
    <location>
        <begin position="122"/>
        <end position="145"/>
    </location>
</feature>
<feature type="domain" description="BHLH" evidence="13">
    <location>
        <begin position="196"/>
        <end position="247"/>
    </location>
</feature>
<evidence type="ECO:0000256" key="1">
    <source>
        <dbReference type="ARBA" id="ARBA00004123"/>
    </source>
</evidence>
<dbReference type="GO" id="GO:0000978">
    <property type="term" value="F:RNA polymerase II cis-regulatory region sequence-specific DNA binding"/>
    <property type="evidence" value="ECO:0007669"/>
    <property type="project" value="TreeGrafter"/>
</dbReference>
<feature type="compositionally biased region" description="Polar residues" evidence="12">
    <location>
        <begin position="131"/>
        <end position="145"/>
    </location>
</feature>
<evidence type="ECO:0000256" key="3">
    <source>
        <dbReference type="ARBA" id="ARBA00023015"/>
    </source>
</evidence>
<evidence type="ECO:0000256" key="11">
    <source>
        <dbReference type="SAM" id="Coils"/>
    </source>
</evidence>
<dbReference type="GO" id="GO:0046983">
    <property type="term" value="F:protein dimerization activity"/>
    <property type="evidence" value="ECO:0007669"/>
    <property type="project" value="InterPro"/>
</dbReference>
<keyword evidence="4" id="KW-0238">DNA-binding</keyword>
<feature type="compositionally biased region" description="Pro residues" evidence="12">
    <location>
        <begin position="164"/>
        <end position="180"/>
    </location>
</feature>
<evidence type="ECO:0000259" key="13">
    <source>
        <dbReference type="PROSITE" id="PS50888"/>
    </source>
</evidence>
<dbReference type="GO" id="GO:0005634">
    <property type="term" value="C:nucleus"/>
    <property type="evidence" value="ECO:0007669"/>
    <property type="project" value="UniProtKB-SubCell"/>
</dbReference>
<dbReference type="SUPFAM" id="SSF47459">
    <property type="entry name" value="HLH, helix-loop-helix DNA-binding domain"/>
    <property type="match status" value="1"/>
</dbReference>
<feature type="compositionally biased region" description="Acidic residues" evidence="12">
    <location>
        <begin position="310"/>
        <end position="321"/>
    </location>
</feature>